<comment type="caution">
    <text evidence="9">The sequence shown here is derived from an EMBL/GenBank/DDBJ whole genome shotgun (WGS) entry which is preliminary data.</text>
</comment>
<dbReference type="InterPro" id="IPR003810">
    <property type="entry name" value="Mntp/YtaF"/>
</dbReference>
<evidence type="ECO:0000313" key="10">
    <source>
        <dbReference type="Proteomes" id="UP000824250"/>
    </source>
</evidence>
<feature type="transmembrane region" description="Helical" evidence="8">
    <location>
        <begin position="68"/>
        <end position="85"/>
    </location>
</feature>
<feature type="transmembrane region" description="Helical" evidence="8">
    <location>
        <begin position="6"/>
        <end position="26"/>
    </location>
</feature>
<evidence type="ECO:0000256" key="3">
    <source>
        <dbReference type="ARBA" id="ARBA00022692"/>
    </source>
</evidence>
<dbReference type="PANTHER" id="PTHR35529:SF1">
    <property type="entry name" value="MANGANESE EFFLUX PUMP MNTP-RELATED"/>
    <property type="match status" value="1"/>
</dbReference>
<dbReference type="HAMAP" id="MF_01521">
    <property type="entry name" value="MntP_pump"/>
    <property type="match status" value="1"/>
</dbReference>
<evidence type="ECO:0000256" key="4">
    <source>
        <dbReference type="ARBA" id="ARBA00022989"/>
    </source>
</evidence>
<comment type="similarity">
    <text evidence="8">Belongs to the MntP (TC 9.B.29) family.</text>
</comment>
<dbReference type="InterPro" id="IPR022929">
    <property type="entry name" value="Put_MntP"/>
</dbReference>
<feature type="transmembrane region" description="Helical" evidence="8">
    <location>
        <begin position="163"/>
        <end position="180"/>
    </location>
</feature>
<evidence type="ECO:0000256" key="2">
    <source>
        <dbReference type="ARBA" id="ARBA00022475"/>
    </source>
</evidence>
<reference evidence="9" key="2">
    <citation type="journal article" date="2021" name="PeerJ">
        <title>Extensive microbial diversity within the chicken gut microbiome revealed by metagenomics and culture.</title>
        <authorList>
            <person name="Gilroy R."/>
            <person name="Ravi A."/>
            <person name="Getino M."/>
            <person name="Pursley I."/>
            <person name="Horton D.L."/>
            <person name="Alikhan N.F."/>
            <person name="Baker D."/>
            <person name="Gharbi K."/>
            <person name="Hall N."/>
            <person name="Watson M."/>
            <person name="Adriaenssens E.M."/>
            <person name="Foster-Nyarko E."/>
            <person name="Jarju S."/>
            <person name="Secka A."/>
            <person name="Antonio M."/>
            <person name="Oren A."/>
            <person name="Chaudhuri R.R."/>
            <person name="La Ragione R."/>
            <person name="Hildebrand F."/>
            <person name="Pallen M.J."/>
        </authorList>
    </citation>
    <scope>NUCLEOTIDE SEQUENCE</scope>
    <source>
        <strain evidence="9">CHK180-2868</strain>
    </source>
</reference>
<name>A0A9D1A4N4_9FIRM</name>
<organism evidence="9 10">
    <name type="scientific">Candidatus Copromonas faecavium</name>
    <name type="common">nom. illeg.</name>
    <dbReference type="NCBI Taxonomy" id="2840740"/>
    <lineage>
        <taxon>Bacteria</taxon>
        <taxon>Bacillati</taxon>
        <taxon>Bacillota</taxon>
        <taxon>Clostridia</taxon>
        <taxon>Lachnospirales</taxon>
        <taxon>Lachnospiraceae</taxon>
        <taxon>Candidatus Copromonas (nom. illeg.)</taxon>
    </lineage>
</organism>
<feature type="transmembrane region" description="Helical" evidence="8">
    <location>
        <begin position="33"/>
        <end position="56"/>
    </location>
</feature>
<dbReference type="Proteomes" id="UP000824250">
    <property type="component" value="Unassembled WGS sequence"/>
</dbReference>
<comment type="subcellular location">
    <subcellularLocation>
        <location evidence="8">Cell membrane</location>
        <topology evidence="8">Multi-pass membrane protein</topology>
    </subcellularLocation>
</comment>
<keyword evidence="7 8" id="KW-0464">Manganese</keyword>
<proteinExistence type="inferred from homology"/>
<dbReference type="GO" id="GO:0005886">
    <property type="term" value="C:plasma membrane"/>
    <property type="evidence" value="ECO:0007669"/>
    <property type="project" value="UniProtKB-SubCell"/>
</dbReference>
<reference evidence="9" key="1">
    <citation type="submission" date="2020-10" db="EMBL/GenBank/DDBJ databases">
        <authorList>
            <person name="Gilroy R."/>
        </authorList>
    </citation>
    <scope>NUCLEOTIDE SEQUENCE</scope>
    <source>
        <strain evidence="9">CHK180-2868</strain>
    </source>
</reference>
<keyword evidence="5 8" id="KW-0406">Ion transport</keyword>
<evidence type="ECO:0000256" key="7">
    <source>
        <dbReference type="ARBA" id="ARBA00023211"/>
    </source>
</evidence>
<feature type="transmembrane region" description="Helical" evidence="8">
    <location>
        <begin position="106"/>
        <end position="125"/>
    </location>
</feature>
<dbReference type="PANTHER" id="PTHR35529">
    <property type="entry name" value="MANGANESE EFFLUX PUMP MNTP-RELATED"/>
    <property type="match status" value="1"/>
</dbReference>
<accession>A0A9D1A4N4</accession>
<keyword evidence="3 8" id="KW-0812">Transmembrane</keyword>
<dbReference type="EMBL" id="DVGC01000048">
    <property type="protein sequence ID" value="HIR06006.1"/>
    <property type="molecule type" value="Genomic_DNA"/>
</dbReference>
<protein>
    <recommendedName>
        <fullName evidence="8">Putative manganese efflux pump MntP</fullName>
    </recommendedName>
</protein>
<evidence type="ECO:0000256" key="8">
    <source>
        <dbReference type="HAMAP-Rule" id="MF_01521"/>
    </source>
</evidence>
<feature type="transmembrane region" description="Helical" evidence="8">
    <location>
        <begin position="131"/>
        <end position="151"/>
    </location>
</feature>
<evidence type="ECO:0000256" key="5">
    <source>
        <dbReference type="ARBA" id="ARBA00023065"/>
    </source>
</evidence>
<dbReference type="Pfam" id="PF02659">
    <property type="entry name" value="Mntp"/>
    <property type="match status" value="1"/>
</dbReference>
<dbReference type="GO" id="GO:0005384">
    <property type="term" value="F:manganese ion transmembrane transporter activity"/>
    <property type="evidence" value="ECO:0007669"/>
    <property type="project" value="UniProtKB-UniRule"/>
</dbReference>
<comment type="function">
    <text evidence="8">Probably functions as a manganese efflux pump.</text>
</comment>
<sequence>MGLTELFIIAVGLSMDAFAVSVCKGLSVQKMNLGHALICGAYFGGFQALMPAIGYLLGSQFESMITQIDHWVAFVLLAIIGGNMIKESRETDVEKLDCSFGPASMLPLAVATSIDALAVGVTFAFLQVNIFWAVLFIGVVTFVLSAIGVRVGHVFGAKYKSKAELAGGLILILMGTKILLEHLGIL</sequence>
<dbReference type="AlphaFoldDB" id="A0A9D1A4N4"/>
<evidence type="ECO:0000313" key="9">
    <source>
        <dbReference type="EMBL" id="HIR06006.1"/>
    </source>
</evidence>
<evidence type="ECO:0000256" key="6">
    <source>
        <dbReference type="ARBA" id="ARBA00023136"/>
    </source>
</evidence>
<keyword evidence="6 8" id="KW-0472">Membrane</keyword>
<keyword evidence="4 8" id="KW-1133">Transmembrane helix</keyword>
<evidence type="ECO:0000256" key="1">
    <source>
        <dbReference type="ARBA" id="ARBA00022448"/>
    </source>
</evidence>
<gene>
    <name evidence="8" type="primary">mntP</name>
    <name evidence="9" type="ORF">IAB28_08600</name>
</gene>
<keyword evidence="1 8" id="KW-0813">Transport</keyword>
<keyword evidence="2 8" id="KW-1003">Cell membrane</keyword>